<feature type="transmembrane region" description="Helical" evidence="1">
    <location>
        <begin position="114"/>
        <end position="137"/>
    </location>
</feature>
<keyword evidence="1" id="KW-0812">Transmembrane</keyword>
<feature type="transmembrane region" description="Helical" evidence="1">
    <location>
        <begin position="284"/>
        <end position="306"/>
    </location>
</feature>
<feature type="transmembrane region" description="Helical" evidence="1">
    <location>
        <begin position="175"/>
        <end position="197"/>
    </location>
</feature>
<feature type="transmembrane region" description="Helical" evidence="1">
    <location>
        <begin position="149"/>
        <end position="169"/>
    </location>
</feature>
<gene>
    <name evidence="2" type="ORF">ASILVAE211_14755</name>
</gene>
<comment type="caution">
    <text evidence="2">The sequence shown here is derived from an EMBL/GenBank/DDBJ whole genome shotgun (WGS) entry which is preliminary data.</text>
</comment>
<reference evidence="2" key="2">
    <citation type="submission" date="2021-01" db="EMBL/GenBank/DDBJ databases">
        <authorList>
            <person name="Mieszkin S."/>
            <person name="Pouder E."/>
            <person name="Alain K."/>
        </authorList>
    </citation>
    <scope>NUCLEOTIDE SEQUENCE</scope>
    <source>
        <strain evidence="2">HW T2.11</strain>
    </source>
</reference>
<keyword evidence="3" id="KW-1185">Reference proteome</keyword>
<dbReference type="Proteomes" id="UP000708298">
    <property type="component" value="Unassembled WGS sequence"/>
</dbReference>
<feature type="transmembrane region" description="Helical" evidence="1">
    <location>
        <begin position="218"/>
        <end position="239"/>
    </location>
</feature>
<organism evidence="2 3">
    <name type="scientific">Acidisoma silvae</name>
    <dbReference type="NCBI Taxonomy" id="2802396"/>
    <lineage>
        <taxon>Bacteria</taxon>
        <taxon>Pseudomonadati</taxon>
        <taxon>Pseudomonadota</taxon>
        <taxon>Alphaproteobacteria</taxon>
        <taxon>Acetobacterales</taxon>
        <taxon>Acidocellaceae</taxon>
        <taxon>Acidisoma</taxon>
    </lineage>
</organism>
<sequence>MLHALTKRFLSSREDLSRHRDDPAGQRVTNIELFFDLVFVFAVTQLSHSLLPEPSGIKALHTLLLFGAMWWIWIDTSWVTNWLDPDRPPVRLLLLALMLGGLVLAASIPDAFGARGLVFAASYAVMQVGRSLFMLWALYGRSRSNFRNFLRITIWMVATAVLWIAGGLAGGETRFALWLLALVLDLGSAWAGFWVPVLGRSVTSDWDIDGAHLAERCAGFVLIALGESITVTGATFFEAQWSPPILWGFLAAFLGTAAMWWIYFDSGAERGSRHIAEAADPGRIARVLYTYVHAIIIAAVILGAVADDMTLAEAGRPAGPAELLVLLGAPILFLMGNIAFKQALIGRLPLSHLVGLALMIGVALWSAGQSLLAVNLATSAVLIVVAIWESRSYRRPAAR</sequence>
<dbReference type="EMBL" id="JAESVB010000006">
    <property type="protein sequence ID" value="MCB8876451.1"/>
    <property type="molecule type" value="Genomic_DNA"/>
</dbReference>
<proteinExistence type="predicted"/>
<feature type="transmembrane region" description="Helical" evidence="1">
    <location>
        <begin position="63"/>
        <end position="83"/>
    </location>
</feature>
<dbReference type="Pfam" id="PF06772">
    <property type="entry name" value="LtrA"/>
    <property type="match status" value="1"/>
</dbReference>
<keyword evidence="1" id="KW-0472">Membrane</keyword>
<accession>A0A964DZM6</accession>
<dbReference type="RefSeq" id="WP_227322106.1">
    <property type="nucleotide sequence ID" value="NZ_JAESVB010000006.1"/>
</dbReference>
<name>A0A964DZM6_9PROT</name>
<evidence type="ECO:0000313" key="2">
    <source>
        <dbReference type="EMBL" id="MCB8876451.1"/>
    </source>
</evidence>
<dbReference type="AlphaFoldDB" id="A0A964DZM6"/>
<evidence type="ECO:0000313" key="3">
    <source>
        <dbReference type="Proteomes" id="UP000708298"/>
    </source>
</evidence>
<evidence type="ECO:0000256" key="1">
    <source>
        <dbReference type="SAM" id="Phobius"/>
    </source>
</evidence>
<keyword evidence="1" id="KW-1133">Transmembrane helix</keyword>
<dbReference type="PANTHER" id="PTHR36840">
    <property type="entry name" value="BLL5714 PROTEIN"/>
    <property type="match status" value="1"/>
</dbReference>
<feature type="transmembrane region" description="Helical" evidence="1">
    <location>
        <begin position="348"/>
        <end position="365"/>
    </location>
</feature>
<reference evidence="2" key="1">
    <citation type="journal article" date="2021" name="Microorganisms">
        <title>Acidisoma silvae sp. nov. and Acidisomacellulosilytica sp. nov., Two Acidophilic Bacteria Isolated from Decaying Wood, Hydrolyzing Cellulose and Producing Poly-3-hydroxybutyrate.</title>
        <authorList>
            <person name="Mieszkin S."/>
            <person name="Pouder E."/>
            <person name="Uroz S."/>
            <person name="Simon-Colin C."/>
            <person name="Alain K."/>
        </authorList>
    </citation>
    <scope>NUCLEOTIDE SEQUENCE</scope>
    <source>
        <strain evidence="2">HW T2.11</strain>
    </source>
</reference>
<dbReference type="InterPro" id="IPR010640">
    <property type="entry name" value="Low_temperature_requirement_A"/>
</dbReference>
<feature type="transmembrane region" description="Helical" evidence="1">
    <location>
        <begin position="33"/>
        <end position="51"/>
    </location>
</feature>
<feature type="transmembrane region" description="Helical" evidence="1">
    <location>
        <begin position="245"/>
        <end position="264"/>
    </location>
</feature>
<feature type="transmembrane region" description="Helical" evidence="1">
    <location>
        <begin position="371"/>
        <end position="389"/>
    </location>
</feature>
<feature type="transmembrane region" description="Helical" evidence="1">
    <location>
        <begin position="90"/>
        <end position="108"/>
    </location>
</feature>
<protein>
    <submittedName>
        <fullName evidence="2">Low temperature requirement protein A</fullName>
    </submittedName>
</protein>
<feature type="transmembrane region" description="Helical" evidence="1">
    <location>
        <begin position="318"/>
        <end position="336"/>
    </location>
</feature>
<dbReference type="PANTHER" id="PTHR36840:SF1">
    <property type="entry name" value="BLL5714 PROTEIN"/>
    <property type="match status" value="1"/>
</dbReference>